<proteinExistence type="predicted"/>
<accession>A0A284RIH5</accession>
<evidence type="ECO:0000313" key="4">
    <source>
        <dbReference type="Proteomes" id="UP000219338"/>
    </source>
</evidence>
<protein>
    <recommendedName>
        <fullName evidence="2">SET domain-containing protein</fullName>
    </recommendedName>
</protein>
<dbReference type="STRING" id="47428.A0A284RIH5"/>
<dbReference type="InterPro" id="IPR011990">
    <property type="entry name" value="TPR-like_helical_dom_sf"/>
</dbReference>
<dbReference type="Pfam" id="PF00856">
    <property type="entry name" value="SET"/>
    <property type="match status" value="1"/>
</dbReference>
<evidence type="ECO:0000256" key="1">
    <source>
        <dbReference type="SAM" id="MobiDB-lite"/>
    </source>
</evidence>
<dbReference type="InterPro" id="IPR001214">
    <property type="entry name" value="SET_dom"/>
</dbReference>
<dbReference type="PROSITE" id="PS50280">
    <property type="entry name" value="SET"/>
    <property type="match status" value="1"/>
</dbReference>
<dbReference type="Gene3D" id="2.170.270.10">
    <property type="entry name" value="SET domain"/>
    <property type="match status" value="1"/>
</dbReference>
<reference evidence="4" key="1">
    <citation type="journal article" date="2017" name="Nat. Ecol. Evol.">
        <title>Genome expansion and lineage-specific genetic innovations in the forest pathogenic fungi Armillaria.</title>
        <authorList>
            <person name="Sipos G."/>
            <person name="Prasanna A.N."/>
            <person name="Walter M.C."/>
            <person name="O'Connor E."/>
            <person name="Balint B."/>
            <person name="Krizsan K."/>
            <person name="Kiss B."/>
            <person name="Hess J."/>
            <person name="Varga T."/>
            <person name="Slot J."/>
            <person name="Riley R."/>
            <person name="Boka B."/>
            <person name="Rigling D."/>
            <person name="Barry K."/>
            <person name="Lee J."/>
            <person name="Mihaltcheva S."/>
            <person name="LaButti K."/>
            <person name="Lipzen A."/>
            <person name="Waldron R."/>
            <person name="Moloney N.M."/>
            <person name="Sperisen C."/>
            <person name="Kredics L."/>
            <person name="Vagvoelgyi C."/>
            <person name="Patrignani A."/>
            <person name="Fitzpatrick D."/>
            <person name="Nagy I."/>
            <person name="Doyle S."/>
            <person name="Anderson J.B."/>
            <person name="Grigoriev I.V."/>
            <person name="Gueldener U."/>
            <person name="Muensterkoetter M."/>
            <person name="Nagy L.G."/>
        </authorList>
    </citation>
    <scope>NUCLEOTIDE SEQUENCE [LARGE SCALE GENOMIC DNA]</scope>
    <source>
        <strain evidence="4">C18/9</strain>
    </source>
</reference>
<dbReference type="PANTHER" id="PTHR47332:SF4">
    <property type="entry name" value="SET DOMAIN-CONTAINING PROTEIN 5"/>
    <property type="match status" value="1"/>
</dbReference>
<evidence type="ECO:0000313" key="3">
    <source>
        <dbReference type="EMBL" id="SJL08555.1"/>
    </source>
</evidence>
<dbReference type="SUPFAM" id="SSF82199">
    <property type="entry name" value="SET domain"/>
    <property type="match status" value="1"/>
</dbReference>
<dbReference type="InterPro" id="IPR053185">
    <property type="entry name" value="SET_domain_protein"/>
</dbReference>
<dbReference type="EMBL" id="FUEG01000009">
    <property type="protein sequence ID" value="SJL08555.1"/>
    <property type="molecule type" value="Genomic_DNA"/>
</dbReference>
<name>A0A284RIH5_ARMOS</name>
<organism evidence="3 4">
    <name type="scientific">Armillaria ostoyae</name>
    <name type="common">Armillaria root rot fungus</name>
    <dbReference type="NCBI Taxonomy" id="47428"/>
    <lineage>
        <taxon>Eukaryota</taxon>
        <taxon>Fungi</taxon>
        <taxon>Dikarya</taxon>
        <taxon>Basidiomycota</taxon>
        <taxon>Agaricomycotina</taxon>
        <taxon>Agaricomycetes</taxon>
        <taxon>Agaricomycetidae</taxon>
        <taxon>Agaricales</taxon>
        <taxon>Marasmiineae</taxon>
        <taxon>Physalacriaceae</taxon>
        <taxon>Armillaria</taxon>
    </lineage>
</organism>
<dbReference type="Proteomes" id="UP000219338">
    <property type="component" value="Unassembled WGS sequence"/>
</dbReference>
<dbReference type="CDD" id="cd20071">
    <property type="entry name" value="SET_SMYD"/>
    <property type="match status" value="1"/>
</dbReference>
<dbReference type="Gene3D" id="1.25.40.10">
    <property type="entry name" value="Tetratricopeptide repeat domain"/>
    <property type="match status" value="1"/>
</dbReference>
<sequence>MKRGFLNSNNPSKSTVAPAKDKEITPRPTTTAYVFPDIPTEYSMYPCSPEIALKQMFKAQMRCMSIPLPSPYTNELSSLCVAPSETRTALFAMDDFPAPLETPFYTTYTIRDVPGAGKGMFAAKDLAPGDLILRERPVVVIPEVIPTVNGDASRASQFIALAVQNVPPKEKEAFLQLHDCKKFPDKVKGIIDTNAMNIGRLPGSFEGCFAGVALGLSRINHSCAPNTICTWHTPSFTFNITAFKPIKAGEQIFISYLTQNEILKPRAARIKSLQDKYAFICKCSSCSLPKKESKSSDGRRAFLLAVQEKLGSSGNELEAWIKDRTLPDDHVIKRSSLVMETMEREGVFNYGLWRYYHAMVCKAHCALKNELQAREGAEKIVVGMLAKHTTDGGWSKVVARPQESNWWGLRA</sequence>
<feature type="region of interest" description="Disordered" evidence="1">
    <location>
        <begin position="1"/>
        <end position="23"/>
    </location>
</feature>
<feature type="compositionally biased region" description="Polar residues" evidence="1">
    <location>
        <begin position="1"/>
        <end position="15"/>
    </location>
</feature>
<dbReference type="PANTHER" id="PTHR47332">
    <property type="entry name" value="SET DOMAIN-CONTAINING PROTEIN 5"/>
    <property type="match status" value="1"/>
</dbReference>
<gene>
    <name evidence="3" type="ORF">ARMOST_11921</name>
</gene>
<dbReference type="AlphaFoldDB" id="A0A284RIH5"/>
<dbReference type="SMART" id="SM00317">
    <property type="entry name" value="SET"/>
    <property type="match status" value="1"/>
</dbReference>
<keyword evidence="4" id="KW-1185">Reference proteome</keyword>
<dbReference type="OMA" id="ICTWHTP"/>
<evidence type="ECO:0000259" key="2">
    <source>
        <dbReference type="PROSITE" id="PS50280"/>
    </source>
</evidence>
<dbReference type="OrthoDB" id="5945798at2759"/>
<feature type="domain" description="SET" evidence="2">
    <location>
        <begin position="102"/>
        <end position="257"/>
    </location>
</feature>
<dbReference type="InterPro" id="IPR046341">
    <property type="entry name" value="SET_dom_sf"/>
</dbReference>